<evidence type="ECO:0000259" key="1">
    <source>
        <dbReference type="Pfam" id="PF12937"/>
    </source>
</evidence>
<dbReference type="EMBL" id="JARKIB010000012">
    <property type="protein sequence ID" value="KAJ7773892.1"/>
    <property type="molecule type" value="Genomic_DNA"/>
</dbReference>
<dbReference type="CDD" id="cd09917">
    <property type="entry name" value="F-box_SF"/>
    <property type="match status" value="1"/>
</dbReference>
<organism evidence="2 3">
    <name type="scientific">Mycena metata</name>
    <dbReference type="NCBI Taxonomy" id="1033252"/>
    <lineage>
        <taxon>Eukaryota</taxon>
        <taxon>Fungi</taxon>
        <taxon>Dikarya</taxon>
        <taxon>Basidiomycota</taxon>
        <taxon>Agaricomycotina</taxon>
        <taxon>Agaricomycetes</taxon>
        <taxon>Agaricomycetidae</taxon>
        <taxon>Agaricales</taxon>
        <taxon>Marasmiineae</taxon>
        <taxon>Mycenaceae</taxon>
        <taxon>Mycena</taxon>
    </lineage>
</organism>
<dbReference type="AlphaFoldDB" id="A0AAD7JXI4"/>
<accession>A0AAD7JXI4</accession>
<dbReference type="InterPro" id="IPR036047">
    <property type="entry name" value="F-box-like_dom_sf"/>
</dbReference>
<keyword evidence="3" id="KW-1185">Reference proteome</keyword>
<dbReference type="SUPFAM" id="SSF52047">
    <property type="entry name" value="RNI-like"/>
    <property type="match status" value="1"/>
</dbReference>
<evidence type="ECO:0000313" key="3">
    <source>
        <dbReference type="Proteomes" id="UP001215598"/>
    </source>
</evidence>
<dbReference type="Pfam" id="PF12937">
    <property type="entry name" value="F-box-like"/>
    <property type="match status" value="1"/>
</dbReference>
<dbReference type="InterPro" id="IPR001810">
    <property type="entry name" value="F-box_dom"/>
</dbReference>
<dbReference type="Gene3D" id="1.20.1280.50">
    <property type="match status" value="1"/>
</dbReference>
<evidence type="ECO:0000313" key="2">
    <source>
        <dbReference type="EMBL" id="KAJ7773892.1"/>
    </source>
</evidence>
<dbReference type="SUPFAM" id="SSF81383">
    <property type="entry name" value="F-box domain"/>
    <property type="match status" value="1"/>
</dbReference>
<comment type="caution">
    <text evidence="2">The sequence shown here is derived from an EMBL/GenBank/DDBJ whole genome shotgun (WGS) entry which is preliminary data.</text>
</comment>
<proteinExistence type="predicted"/>
<name>A0AAD7JXI4_9AGAR</name>
<feature type="domain" description="F-box" evidence="1">
    <location>
        <begin position="44"/>
        <end position="97"/>
    </location>
</feature>
<reference evidence="2" key="1">
    <citation type="submission" date="2023-03" db="EMBL/GenBank/DDBJ databases">
        <title>Massive genome expansion in bonnet fungi (Mycena s.s.) driven by repeated elements and novel gene families across ecological guilds.</title>
        <authorList>
            <consortium name="Lawrence Berkeley National Laboratory"/>
            <person name="Harder C.B."/>
            <person name="Miyauchi S."/>
            <person name="Viragh M."/>
            <person name="Kuo A."/>
            <person name="Thoen E."/>
            <person name="Andreopoulos B."/>
            <person name="Lu D."/>
            <person name="Skrede I."/>
            <person name="Drula E."/>
            <person name="Henrissat B."/>
            <person name="Morin E."/>
            <person name="Kohler A."/>
            <person name="Barry K."/>
            <person name="LaButti K."/>
            <person name="Morin E."/>
            <person name="Salamov A."/>
            <person name="Lipzen A."/>
            <person name="Mereny Z."/>
            <person name="Hegedus B."/>
            <person name="Baldrian P."/>
            <person name="Stursova M."/>
            <person name="Weitz H."/>
            <person name="Taylor A."/>
            <person name="Grigoriev I.V."/>
            <person name="Nagy L.G."/>
            <person name="Martin F."/>
            <person name="Kauserud H."/>
        </authorList>
    </citation>
    <scope>NUCLEOTIDE SEQUENCE</scope>
    <source>
        <strain evidence="2">CBHHK182m</strain>
    </source>
</reference>
<protein>
    <recommendedName>
        <fullName evidence="1">F-box domain-containing protein</fullName>
    </recommendedName>
</protein>
<dbReference type="Proteomes" id="UP001215598">
    <property type="component" value="Unassembled WGS sequence"/>
</dbReference>
<gene>
    <name evidence="2" type="ORF">B0H16DRAFT_114131</name>
</gene>
<sequence>MSCLPFSRVSSAASPRRATIDAQLAELSRQVALLKSERNSLAPISALPNELLVRILAAFTAGTRNHMRSPSSLARLMLVCRHWSNIIGAFPSLWDEITVWSHTSMRSLAAQLLRSGGAPIKIYILSFYSLYTPLVLANAARIKALDLGGNPGDLAAFMQNMQEVDFPSLSSLALAAHEADQSEPAVHLHRDLLGRMPSLCHLSLRDVDAPWQYLPPLRSLRLSVRRAASLDLLPLAALFNLLQCSPDLHTLKLEGVIDTGSVNSSLRADLPHLKLLHLSETLSHCEELIDRLNFPASARLQLCPRYISNAEDLRHILVPIRNHLRAPLALIATTMELACRVYNGTHCFQAATYLCTSTSIQPHDDALFVINASSASAVALCEIMDKVFTAIPTHTITHLDVTMAILAPDTWKFVFALLPGIQTVRIGVGAEGKGFCDGVVVAGITLHTVNVLALLPSDEEKAVSAEEFLDALMRMLRHWDSIGKRLARLHFDDFFRLLEITGTRGAEIESLVDTLVVESEGGTTVSVSPVYHV</sequence>